<keyword evidence="4 7" id="KW-1133">Transmembrane helix</keyword>
<evidence type="ECO:0000313" key="10">
    <source>
        <dbReference type="RefSeq" id="XP_022153625.1"/>
    </source>
</evidence>
<feature type="transmembrane region" description="Helical" evidence="7">
    <location>
        <begin position="108"/>
        <end position="128"/>
    </location>
</feature>
<dbReference type="Proteomes" id="UP000504603">
    <property type="component" value="Unplaced"/>
</dbReference>
<feature type="transmembrane region" description="Helical" evidence="7">
    <location>
        <begin position="68"/>
        <end position="88"/>
    </location>
</feature>
<evidence type="ECO:0000256" key="4">
    <source>
        <dbReference type="ARBA" id="ARBA00022989"/>
    </source>
</evidence>
<dbReference type="KEGG" id="mcha:111021086"/>
<evidence type="ECO:0000256" key="1">
    <source>
        <dbReference type="ARBA" id="ARBA00004141"/>
    </source>
</evidence>
<evidence type="ECO:0000256" key="3">
    <source>
        <dbReference type="ARBA" id="ARBA00022737"/>
    </source>
</evidence>
<dbReference type="RefSeq" id="XP_022153625.1">
    <property type="nucleotide sequence ID" value="XM_022297933.1"/>
</dbReference>
<evidence type="ECO:0000313" key="9">
    <source>
        <dbReference type="Proteomes" id="UP000504603"/>
    </source>
</evidence>
<proteinExistence type="predicted"/>
<dbReference type="GeneID" id="111021086"/>
<accession>A0A6J1DHB5</accession>
<dbReference type="Pfam" id="PF13962">
    <property type="entry name" value="PGG"/>
    <property type="match status" value="1"/>
</dbReference>
<dbReference type="GO" id="GO:0005886">
    <property type="term" value="C:plasma membrane"/>
    <property type="evidence" value="ECO:0007669"/>
    <property type="project" value="TreeGrafter"/>
</dbReference>
<dbReference type="PANTHER" id="PTHR24186:SF38">
    <property type="entry name" value="ANKYRIN REPEAT FAMILY PROTEIN"/>
    <property type="match status" value="1"/>
</dbReference>
<dbReference type="OrthoDB" id="20872at2759"/>
<dbReference type="InterPro" id="IPR026961">
    <property type="entry name" value="PGG_dom"/>
</dbReference>
<evidence type="ECO:0000256" key="7">
    <source>
        <dbReference type="SAM" id="Phobius"/>
    </source>
</evidence>
<dbReference type="AlphaFoldDB" id="A0A6J1DHB5"/>
<keyword evidence="6 7" id="KW-0472">Membrane</keyword>
<feature type="transmembrane region" description="Helical" evidence="7">
    <location>
        <begin position="21"/>
        <end position="42"/>
    </location>
</feature>
<evidence type="ECO:0000256" key="2">
    <source>
        <dbReference type="ARBA" id="ARBA00022692"/>
    </source>
</evidence>
<keyword evidence="9" id="KW-1185">Reference proteome</keyword>
<reference evidence="10" key="1">
    <citation type="submission" date="2025-08" db="UniProtKB">
        <authorList>
            <consortium name="RefSeq"/>
        </authorList>
    </citation>
    <scope>IDENTIFICATION</scope>
    <source>
        <strain evidence="10">OHB3-1</strain>
    </source>
</reference>
<gene>
    <name evidence="10" type="primary">LOC111021086</name>
</gene>
<protein>
    <submittedName>
        <fullName evidence="10">Uncharacterized protein LOC111021086 isoform X1</fullName>
    </submittedName>
</protein>
<organism evidence="9 10">
    <name type="scientific">Momordica charantia</name>
    <name type="common">Bitter gourd</name>
    <name type="synonym">Balsam pear</name>
    <dbReference type="NCBI Taxonomy" id="3673"/>
    <lineage>
        <taxon>Eukaryota</taxon>
        <taxon>Viridiplantae</taxon>
        <taxon>Streptophyta</taxon>
        <taxon>Embryophyta</taxon>
        <taxon>Tracheophyta</taxon>
        <taxon>Spermatophyta</taxon>
        <taxon>Magnoliopsida</taxon>
        <taxon>eudicotyledons</taxon>
        <taxon>Gunneridae</taxon>
        <taxon>Pentapetalae</taxon>
        <taxon>rosids</taxon>
        <taxon>fabids</taxon>
        <taxon>Cucurbitales</taxon>
        <taxon>Cucurbitaceae</taxon>
        <taxon>Momordiceae</taxon>
        <taxon>Momordica</taxon>
    </lineage>
</organism>
<keyword evidence="5" id="KW-0040">ANK repeat</keyword>
<evidence type="ECO:0000259" key="8">
    <source>
        <dbReference type="Pfam" id="PF13962"/>
    </source>
</evidence>
<feature type="transmembrane region" description="Helical" evidence="7">
    <location>
        <begin position="140"/>
        <end position="161"/>
    </location>
</feature>
<evidence type="ECO:0000256" key="6">
    <source>
        <dbReference type="ARBA" id="ARBA00023136"/>
    </source>
</evidence>
<evidence type="ECO:0000256" key="5">
    <source>
        <dbReference type="ARBA" id="ARBA00023043"/>
    </source>
</evidence>
<dbReference type="PANTHER" id="PTHR24186">
    <property type="entry name" value="PROTEIN PHOSPHATASE 1 REGULATORY SUBUNIT"/>
    <property type="match status" value="1"/>
</dbReference>
<sequence length="236" mass="26754">MDNYRFRLEKQHDMYKEALQNARNTVTLVAALITTITFSAGISPPGGIHQDGPLIGKAVFGKTKDYKIFVTSNSIAMVRSLCIMIILVSIIPFKKRLLLRLLKITHKLLWVSLAFMATAFTSATWLILPQDYRTHWLPNVILVVVGGIIGALYIYLGVELVKHWIRKIKFKRERVGKPIVPVGSNYDHQSIDDLSSSKAELDIERRDVLLFCSSQIANYARVENQKHCFTECCSNS</sequence>
<comment type="subcellular location">
    <subcellularLocation>
        <location evidence="1">Membrane</location>
        <topology evidence="1">Multi-pass membrane protein</topology>
    </subcellularLocation>
</comment>
<feature type="domain" description="PGG" evidence="8">
    <location>
        <begin position="17"/>
        <end position="126"/>
    </location>
</feature>
<name>A0A6J1DHB5_MOMCH</name>
<keyword evidence="3" id="KW-0677">Repeat</keyword>
<keyword evidence="2 7" id="KW-0812">Transmembrane</keyword>